<evidence type="ECO:0000313" key="9">
    <source>
        <dbReference type="Proteomes" id="UP000799302"/>
    </source>
</evidence>
<feature type="transmembrane region" description="Helical" evidence="6">
    <location>
        <begin position="481"/>
        <end position="497"/>
    </location>
</feature>
<feature type="transmembrane region" description="Helical" evidence="6">
    <location>
        <begin position="355"/>
        <end position="375"/>
    </location>
</feature>
<feature type="domain" description="STAS" evidence="7">
    <location>
        <begin position="639"/>
        <end position="762"/>
    </location>
</feature>
<dbReference type="PANTHER" id="PTHR11814">
    <property type="entry name" value="SULFATE TRANSPORTER"/>
    <property type="match status" value="1"/>
</dbReference>
<dbReference type="PROSITE" id="PS50801">
    <property type="entry name" value="STAS"/>
    <property type="match status" value="1"/>
</dbReference>
<evidence type="ECO:0000256" key="6">
    <source>
        <dbReference type="SAM" id="Phobius"/>
    </source>
</evidence>
<dbReference type="InterPro" id="IPR036513">
    <property type="entry name" value="STAS_dom_sf"/>
</dbReference>
<dbReference type="OrthoDB" id="288203at2759"/>
<comment type="subcellular location">
    <subcellularLocation>
        <location evidence="1">Membrane</location>
        <topology evidence="1">Multi-pass membrane protein</topology>
    </subcellularLocation>
</comment>
<evidence type="ECO:0000259" key="7">
    <source>
        <dbReference type="PROSITE" id="PS50801"/>
    </source>
</evidence>
<dbReference type="InterPro" id="IPR011547">
    <property type="entry name" value="SLC26A/SulP_dom"/>
</dbReference>
<evidence type="ECO:0000256" key="1">
    <source>
        <dbReference type="ARBA" id="ARBA00004141"/>
    </source>
</evidence>
<dbReference type="EMBL" id="MU004235">
    <property type="protein sequence ID" value="KAF2669432.1"/>
    <property type="molecule type" value="Genomic_DNA"/>
</dbReference>
<feature type="region of interest" description="Disordered" evidence="5">
    <location>
        <begin position="594"/>
        <end position="613"/>
    </location>
</feature>
<feature type="transmembrane region" description="Helical" evidence="6">
    <location>
        <begin position="533"/>
        <end position="550"/>
    </location>
</feature>
<dbReference type="Proteomes" id="UP000799302">
    <property type="component" value="Unassembled WGS sequence"/>
</dbReference>
<dbReference type="InterPro" id="IPR018045">
    <property type="entry name" value="S04_transporter_CS"/>
</dbReference>
<feature type="transmembrane region" description="Helical" evidence="6">
    <location>
        <begin position="243"/>
        <end position="261"/>
    </location>
</feature>
<evidence type="ECO:0000256" key="2">
    <source>
        <dbReference type="ARBA" id="ARBA00022692"/>
    </source>
</evidence>
<dbReference type="Gene3D" id="3.30.750.24">
    <property type="entry name" value="STAS domain"/>
    <property type="match status" value="1"/>
</dbReference>
<feature type="transmembrane region" description="Helical" evidence="6">
    <location>
        <begin position="157"/>
        <end position="177"/>
    </location>
</feature>
<keyword evidence="2 6" id="KW-0812">Transmembrane</keyword>
<dbReference type="PROSITE" id="PS01130">
    <property type="entry name" value="SLC26A"/>
    <property type="match status" value="1"/>
</dbReference>
<evidence type="ECO:0000256" key="5">
    <source>
        <dbReference type="SAM" id="MobiDB-lite"/>
    </source>
</evidence>
<dbReference type="GO" id="GO:0016020">
    <property type="term" value="C:membrane"/>
    <property type="evidence" value="ECO:0007669"/>
    <property type="project" value="UniProtKB-SubCell"/>
</dbReference>
<feature type="transmembrane region" description="Helical" evidence="6">
    <location>
        <begin position="205"/>
        <end position="222"/>
    </location>
</feature>
<dbReference type="GO" id="GO:0008271">
    <property type="term" value="F:secondary active sulfate transmembrane transporter activity"/>
    <property type="evidence" value="ECO:0007669"/>
    <property type="project" value="InterPro"/>
</dbReference>
<gene>
    <name evidence="8" type="ORF">BT63DRAFT_425152</name>
</gene>
<name>A0A6A6UB85_9PEZI</name>
<proteinExistence type="predicted"/>
<protein>
    <submittedName>
        <fullName evidence="8">Sulfate permease</fullName>
    </submittedName>
</protein>
<sequence>MTHDALSSSHRVREAVIIKEKHIPDVTQRVDHACQPTLYQPIEQARGEGRVSQSRITPFDIQEPGLLESRKMKLWDVFKRGVIRSGSNDFYPKRPSDLKGKSRKLVAHPFLEEEPTVREWLETCVPTRNDLGQYISNLFPSLGWIPRYNSDWMLGDAIAGLTVGIVVIPQAMAYALLAGLTPEYGLYTSFTGAVVYWMFGTSKDIVIGTTAIGSLLVGEVVATVEEAKNGLYSHEEAAKTLSLLAGSVLLVCGFLRLGWLIEFIPYVPISAFVTSASITIMTTQFPVVLGITDINKRDSPYHVILNTFRGLGRIQTDAYIGLSSIVLLFFLKSVFDRLETRQPERKRMWATLSSLRMTFTMILFTMISQMAHYGLPEDQTRFRIVGKIENGFKHAGIPNLDPDLIGTVLPQLPAIVMILIIEHIAIAKSFGRKFGYTVITSQEMCAQGCANIFSPFVGGYVCTGSFTASAVVSKSGVRTPLAGLFSAFILVLALYVLPSVFYYIPMAALAGLIIHAVSNLATPPKTLYKYWKLSPFELFIWTAGVVSAFFSTLETSIYSTVGLSFLLLLVRHAQAQGQFLGQVQVYEVSSDTMNGATGQQNQHDPHPESLGLNSPRDTYLPIDSTTGLSPDVRVQSPYPGVFIYRFTEGFDYINQAQNIDHLLSYITANTRHAKVYDDFDSQARLWCDPPLSNHSDYNAIALPALQAVVLDFSSVNNIDITSIQGLISARNTLDQHAADTIPWHFAGVYNRWTRRALALAGFGYPTVDEVDSWEPSYTLAAPPIPAEENKYSPISPRTVRSEEENSGVGDLEGLRPIYGTNRPFFHPDLVAAVRAAVHGAKRRDGLPTSGISWLPT</sequence>
<evidence type="ECO:0000256" key="3">
    <source>
        <dbReference type="ARBA" id="ARBA00022989"/>
    </source>
</evidence>
<evidence type="ECO:0000256" key="4">
    <source>
        <dbReference type="ARBA" id="ARBA00023136"/>
    </source>
</evidence>
<feature type="transmembrane region" description="Helical" evidence="6">
    <location>
        <begin position="408"/>
        <end position="426"/>
    </location>
</feature>
<dbReference type="Pfam" id="PF00916">
    <property type="entry name" value="Sulfate_transp"/>
    <property type="match status" value="1"/>
</dbReference>
<accession>A0A6A6UB85</accession>
<dbReference type="NCBIfam" id="TIGR00815">
    <property type="entry name" value="sulP"/>
    <property type="match status" value="1"/>
</dbReference>
<keyword evidence="3 6" id="KW-1133">Transmembrane helix</keyword>
<dbReference type="InterPro" id="IPR002645">
    <property type="entry name" value="STAS_dom"/>
</dbReference>
<feature type="region of interest" description="Disordered" evidence="5">
    <location>
        <begin position="788"/>
        <end position="812"/>
    </location>
</feature>
<dbReference type="InterPro" id="IPR001902">
    <property type="entry name" value="SLC26A/SulP_fam"/>
</dbReference>
<keyword evidence="9" id="KW-1185">Reference proteome</keyword>
<dbReference type="AlphaFoldDB" id="A0A6A6UB85"/>
<dbReference type="CDD" id="cd07042">
    <property type="entry name" value="STAS_SulP_like_sulfate_transporter"/>
    <property type="match status" value="1"/>
</dbReference>
<evidence type="ECO:0000313" key="8">
    <source>
        <dbReference type="EMBL" id="KAF2669432.1"/>
    </source>
</evidence>
<organism evidence="8 9">
    <name type="scientific">Microthyrium microscopicum</name>
    <dbReference type="NCBI Taxonomy" id="703497"/>
    <lineage>
        <taxon>Eukaryota</taxon>
        <taxon>Fungi</taxon>
        <taxon>Dikarya</taxon>
        <taxon>Ascomycota</taxon>
        <taxon>Pezizomycotina</taxon>
        <taxon>Dothideomycetes</taxon>
        <taxon>Dothideomycetes incertae sedis</taxon>
        <taxon>Microthyriales</taxon>
        <taxon>Microthyriaceae</taxon>
        <taxon>Microthyrium</taxon>
    </lineage>
</organism>
<dbReference type="Pfam" id="PF01740">
    <property type="entry name" value="STAS"/>
    <property type="match status" value="1"/>
</dbReference>
<reference evidence="8" key="1">
    <citation type="journal article" date="2020" name="Stud. Mycol.">
        <title>101 Dothideomycetes genomes: a test case for predicting lifestyles and emergence of pathogens.</title>
        <authorList>
            <person name="Haridas S."/>
            <person name="Albert R."/>
            <person name="Binder M."/>
            <person name="Bloem J."/>
            <person name="Labutti K."/>
            <person name="Salamov A."/>
            <person name="Andreopoulos B."/>
            <person name="Baker S."/>
            <person name="Barry K."/>
            <person name="Bills G."/>
            <person name="Bluhm B."/>
            <person name="Cannon C."/>
            <person name="Castanera R."/>
            <person name="Culley D."/>
            <person name="Daum C."/>
            <person name="Ezra D."/>
            <person name="Gonzalez J."/>
            <person name="Henrissat B."/>
            <person name="Kuo A."/>
            <person name="Liang C."/>
            <person name="Lipzen A."/>
            <person name="Lutzoni F."/>
            <person name="Magnuson J."/>
            <person name="Mondo S."/>
            <person name="Nolan M."/>
            <person name="Ohm R."/>
            <person name="Pangilinan J."/>
            <person name="Park H.-J."/>
            <person name="Ramirez L."/>
            <person name="Alfaro M."/>
            <person name="Sun H."/>
            <person name="Tritt A."/>
            <person name="Yoshinaga Y."/>
            <person name="Zwiers L.-H."/>
            <person name="Turgeon B."/>
            <person name="Goodwin S."/>
            <person name="Spatafora J."/>
            <person name="Crous P."/>
            <person name="Grigoriev I."/>
        </authorList>
    </citation>
    <scope>NUCLEOTIDE SEQUENCE</scope>
    <source>
        <strain evidence="8">CBS 115976</strain>
    </source>
</reference>
<keyword evidence="4 6" id="KW-0472">Membrane</keyword>